<dbReference type="NCBIfam" id="TIGR00281">
    <property type="entry name" value="SMC-Scp complex subunit ScpB"/>
    <property type="match status" value="1"/>
</dbReference>
<keyword evidence="2" id="KW-0132">Cell division</keyword>
<dbReference type="GO" id="GO:0051304">
    <property type="term" value="P:chromosome separation"/>
    <property type="evidence" value="ECO:0007669"/>
    <property type="project" value="InterPro"/>
</dbReference>
<evidence type="ECO:0000256" key="1">
    <source>
        <dbReference type="ARBA" id="ARBA00022490"/>
    </source>
</evidence>
<dbReference type="AlphaFoldDB" id="A0A4R1BZ78"/>
<evidence type="ECO:0000313" key="5">
    <source>
        <dbReference type="EMBL" id="TCJ23433.1"/>
    </source>
</evidence>
<organism evidence="5 6">
    <name type="scientific">Nocardioides jejuensis</name>
    <dbReference type="NCBI Taxonomy" id="2502782"/>
    <lineage>
        <taxon>Bacteria</taxon>
        <taxon>Bacillati</taxon>
        <taxon>Actinomycetota</taxon>
        <taxon>Actinomycetes</taxon>
        <taxon>Propionibacteriales</taxon>
        <taxon>Nocardioidaceae</taxon>
        <taxon>Nocardioides</taxon>
    </lineage>
</organism>
<proteinExistence type="predicted"/>
<dbReference type="OrthoDB" id="9806226at2"/>
<evidence type="ECO:0000256" key="2">
    <source>
        <dbReference type="ARBA" id="ARBA00022618"/>
    </source>
</evidence>
<evidence type="ECO:0000313" key="6">
    <source>
        <dbReference type="Proteomes" id="UP000295453"/>
    </source>
</evidence>
<gene>
    <name evidence="5" type="primary">scpB</name>
    <name evidence="5" type="ORF">EPD65_11275</name>
</gene>
<keyword evidence="6" id="KW-1185">Reference proteome</keyword>
<accession>A0A4R1BZ78</accession>
<dbReference type="GO" id="GO:0051301">
    <property type="term" value="P:cell division"/>
    <property type="evidence" value="ECO:0007669"/>
    <property type="project" value="UniProtKB-KW"/>
</dbReference>
<comment type="caution">
    <text evidence="5">The sequence shown here is derived from an EMBL/GenBank/DDBJ whole genome shotgun (WGS) entry which is preliminary data.</text>
</comment>
<reference evidence="5 6" key="1">
    <citation type="submission" date="2019-03" db="EMBL/GenBank/DDBJ databases">
        <authorList>
            <person name="Kim M.K.M."/>
        </authorList>
    </citation>
    <scope>NUCLEOTIDE SEQUENCE [LARGE SCALE GENOMIC DNA]</scope>
    <source>
        <strain evidence="5 6">18JY15-6</strain>
    </source>
</reference>
<evidence type="ECO:0000256" key="3">
    <source>
        <dbReference type="ARBA" id="ARBA00022829"/>
    </source>
</evidence>
<dbReference type="SUPFAM" id="SSF46785">
    <property type="entry name" value="Winged helix' DNA-binding domain"/>
    <property type="match status" value="2"/>
</dbReference>
<dbReference type="Pfam" id="PF04079">
    <property type="entry name" value="SMC_ScpB"/>
    <property type="match status" value="1"/>
</dbReference>
<keyword evidence="4" id="KW-0131">Cell cycle</keyword>
<keyword evidence="3" id="KW-0159">Chromosome partition</keyword>
<dbReference type="InterPro" id="IPR036390">
    <property type="entry name" value="WH_DNA-bd_sf"/>
</dbReference>
<sequence>MTDQPAEAAADETTLAVAVADLNPALEAILMIADQPLDSVTLASAVGYPVEEVVGALQTLAEEYTEQGRGFELRNVAGGWRFYTRDEYAAVVEAFVLDGQQARLTQAALETLAVVAYKQPVSRARVSAIRGVNVDGVMRTLLSRGLVEEAGSDEQTGANLYRTTNYFLERIGVTSLEELPELAPFLPDMDDLEDELAAAFAEGSA</sequence>
<name>A0A4R1BZ78_9ACTN</name>
<dbReference type="EMBL" id="SJZJ01000017">
    <property type="protein sequence ID" value="TCJ23433.1"/>
    <property type="molecule type" value="Genomic_DNA"/>
</dbReference>
<dbReference type="PANTHER" id="PTHR34298:SF2">
    <property type="entry name" value="SEGREGATION AND CONDENSATION PROTEIN B"/>
    <property type="match status" value="1"/>
</dbReference>
<dbReference type="Proteomes" id="UP000295453">
    <property type="component" value="Unassembled WGS sequence"/>
</dbReference>
<dbReference type="PIRSF" id="PIRSF019345">
    <property type="entry name" value="ScpB"/>
    <property type="match status" value="1"/>
</dbReference>
<dbReference type="RefSeq" id="WP_131584165.1">
    <property type="nucleotide sequence ID" value="NZ_SJZJ01000017.1"/>
</dbReference>
<dbReference type="InterPro" id="IPR005234">
    <property type="entry name" value="ScpB_csome_segregation"/>
</dbReference>
<dbReference type="PANTHER" id="PTHR34298">
    <property type="entry name" value="SEGREGATION AND CONDENSATION PROTEIN B"/>
    <property type="match status" value="1"/>
</dbReference>
<dbReference type="InterPro" id="IPR036388">
    <property type="entry name" value="WH-like_DNA-bd_sf"/>
</dbReference>
<protein>
    <submittedName>
        <fullName evidence="5">SMC-Scp complex subunit ScpB</fullName>
    </submittedName>
</protein>
<keyword evidence="1" id="KW-0963">Cytoplasm</keyword>
<dbReference type="Gene3D" id="1.10.10.10">
    <property type="entry name" value="Winged helix-like DNA-binding domain superfamily/Winged helix DNA-binding domain"/>
    <property type="match status" value="2"/>
</dbReference>
<evidence type="ECO:0000256" key="4">
    <source>
        <dbReference type="ARBA" id="ARBA00023306"/>
    </source>
</evidence>